<reference evidence="1 2" key="1">
    <citation type="submission" date="2019-02" db="EMBL/GenBank/DDBJ databases">
        <title>Genome sequencing of Clostridium botulinum clinical isolates.</title>
        <authorList>
            <person name="Brunt J."/>
            <person name="Van Vliet A.H.M."/>
            <person name="Stringer S.C."/>
            <person name="Grant K.A."/>
            <person name="Carter A.C."/>
            <person name="Peck M.W."/>
        </authorList>
    </citation>
    <scope>NUCLEOTIDE SEQUENCE [LARGE SCALE GENOMIC DNA]</scope>
    <source>
        <strain evidence="1 2">H113700579</strain>
    </source>
</reference>
<name>A0A6M0STB1_CLOBO</name>
<proteinExistence type="predicted"/>
<protein>
    <submittedName>
        <fullName evidence="1">Uncharacterized protein</fullName>
    </submittedName>
</protein>
<organism evidence="1 2">
    <name type="scientific">Clostridium botulinum</name>
    <dbReference type="NCBI Taxonomy" id="1491"/>
    <lineage>
        <taxon>Bacteria</taxon>
        <taxon>Bacillati</taxon>
        <taxon>Bacillota</taxon>
        <taxon>Clostridia</taxon>
        <taxon>Eubacteriales</taxon>
        <taxon>Clostridiaceae</taxon>
        <taxon>Clostridium</taxon>
    </lineage>
</organism>
<dbReference type="AlphaFoldDB" id="A0A6M0STB1"/>
<accession>A0A6M0STB1</accession>
<dbReference type="EMBL" id="SGKU01000093">
    <property type="protein sequence ID" value="NFA44521.1"/>
    <property type="molecule type" value="Genomic_DNA"/>
</dbReference>
<gene>
    <name evidence="1" type="ORF">EXM65_18685</name>
</gene>
<evidence type="ECO:0000313" key="2">
    <source>
        <dbReference type="Proteomes" id="UP000472355"/>
    </source>
</evidence>
<comment type="caution">
    <text evidence="1">The sequence shown here is derived from an EMBL/GenBank/DDBJ whole genome shotgun (WGS) entry which is preliminary data.</text>
</comment>
<dbReference type="Proteomes" id="UP000472355">
    <property type="component" value="Unassembled WGS sequence"/>
</dbReference>
<sequence>MPLHNVIPLCNLKYVRDIHSCATFLYDTTGQIFKDESIKPAEVETVIEIEKVKTKLMYGSIREIDKSLIKRSLVTQTTEINIKHSREFYREMPEIEKSVEKELELPQRELNKNQVFELYPQLREINITTLKGVQRCNLSEMNYTQNLNVLQMRDTTGMNKVTKLNVEVDRTFKGDIDKAQDKNLGADAPIAMNKGESMGLFKDSDIQLYKNKYDLFMDYIQTKELDKIEGHYINRINELEIIQDHSTKLVDRFGEGEMDKDSQRYIADEAIVDINLDHSIRFMHNVVIISIDKDKSMNDLYRIAEKEMDKDNSKCLFYRSMTRDIDRVKVDYYMEPITIIPMFKDESVNYFDRLYTTHIFKLYEHYLDRLHTTDIFKIQEKYADRSYFKDIFKIDSKGLNDVAITPIYKEFQKPILNLAIDDIYKEQSRLLNGTLVKEIYLPRDPKYIEVTKRWWWLHETSPNDRLILPNKDYGKMRDLLSNENYEYLRYSKHPIDWGNTWGKDSNIPPAAISIEIMVDLTNIITMIWHKSSQSWLSVSGKEGIQLLMELLYDWYSMATSKPNRSYYRAYRWVRWEAEKVYFLNTTNGLQAIGILVKNLRDYLKLHHFNKVPIWRNPKAMDEERNFNRLAQNGDLMVNLNKNKGKRHYYIETQNFEKENKLIQAKT</sequence>
<evidence type="ECO:0000313" key="1">
    <source>
        <dbReference type="EMBL" id="NFA44521.1"/>
    </source>
</evidence>